<dbReference type="STRING" id="265726.KY46_13205"/>
<dbReference type="SUPFAM" id="SSF46785">
    <property type="entry name" value="Winged helix' DNA-binding domain"/>
    <property type="match status" value="1"/>
</dbReference>
<dbReference type="InterPro" id="IPR015424">
    <property type="entry name" value="PyrdxlP-dep_Trfase"/>
</dbReference>
<evidence type="ECO:0000313" key="8">
    <source>
        <dbReference type="Proteomes" id="UP000033633"/>
    </source>
</evidence>
<dbReference type="InterPro" id="IPR004839">
    <property type="entry name" value="Aminotransferase_I/II_large"/>
</dbReference>
<evidence type="ECO:0000256" key="4">
    <source>
        <dbReference type="ARBA" id="ARBA00023125"/>
    </source>
</evidence>
<sequence length="479" mass="53560">MTKYQLFSEELKEHIRQQIWRSGEKIPSVRASSQQTGYGTATVLQAYQLLESEGWLIAKPQSGYFVAPNIQALTTVPPQSTQAPVRINDLLFDVFQRTKDSDIVPFSSAFPDSSLFPQQELVRSLSSASRKMDNRSALTHLPPGNHDLRRIIAQRYVQQGLHVGPDDIVITSGGLDALNLSLQFATQPGDYVAVESTTFYGALQAIERLKLIPVEIKASADGGLDLNDLAEKLSTYPIKACWLMTNVQHPLGYTLSQARKQALVDMLRQHQVFLVEDDVYAELYFSAKKPVPAKVYDQQDQVLLCGSFSKCLSPGFRIGWVVAGKHSKAIQKQQFLSTISSSVPVQLGISHYLLHGGYDNHLRKLRSTLQDRKSAMIHAIRRYFPDSTTVTDPAGGYFLWLTFPAPFDSHAFYEQALEKRIAVAPGTLFNSRQDDLRHIRLNYSYEMNEENLIALSTLGQLAKACLSDSSNQQNDCSVK</sequence>
<dbReference type="CDD" id="cd00609">
    <property type="entry name" value="AAT_like"/>
    <property type="match status" value="1"/>
</dbReference>
<dbReference type="InterPro" id="IPR015421">
    <property type="entry name" value="PyrdxlP-dep_Trfase_major"/>
</dbReference>
<dbReference type="InterPro" id="IPR000524">
    <property type="entry name" value="Tscrpt_reg_HTH_GntR"/>
</dbReference>
<keyword evidence="4" id="KW-0238">DNA-binding</keyword>
<feature type="domain" description="HTH gntR-type" evidence="6">
    <location>
        <begin position="1"/>
        <end position="69"/>
    </location>
</feature>
<comment type="similarity">
    <text evidence="1">In the C-terminal section; belongs to the class-I pyridoxal-phosphate-dependent aminotransferase family.</text>
</comment>
<dbReference type="PROSITE" id="PS50949">
    <property type="entry name" value="HTH_GNTR"/>
    <property type="match status" value="1"/>
</dbReference>
<keyword evidence="3" id="KW-0805">Transcription regulation</keyword>
<gene>
    <name evidence="7" type="ORF">KY46_13205</name>
</gene>
<dbReference type="GO" id="GO:0003700">
    <property type="term" value="F:DNA-binding transcription factor activity"/>
    <property type="evidence" value="ECO:0007669"/>
    <property type="project" value="InterPro"/>
</dbReference>
<evidence type="ECO:0000259" key="6">
    <source>
        <dbReference type="PROSITE" id="PS50949"/>
    </source>
</evidence>
<evidence type="ECO:0000313" key="7">
    <source>
        <dbReference type="EMBL" id="KKC99335.1"/>
    </source>
</evidence>
<dbReference type="SUPFAM" id="SSF53383">
    <property type="entry name" value="PLP-dependent transferases"/>
    <property type="match status" value="1"/>
</dbReference>
<evidence type="ECO:0000256" key="5">
    <source>
        <dbReference type="ARBA" id="ARBA00023163"/>
    </source>
</evidence>
<dbReference type="GO" id="GO:0003677">
    <property type="term" value="F:DNA binding"/>
    <property type="evidence" value="ECO:0007669"/>
    <property type="project" value="UniProtKB-KW"/>
</dbReference>
<protein>
    <submittedName>
        <fullName evidence="7">GntR family transcriptional regulator</fullName>
    </submittedName>
</protein>
<evidence type="ECO:0000256" key="3">
    <source>
        <dbReference type="ARBA" id="ARBA00023015"/>
    </source>
</evidence>
<evidence type="ECO:0000256" key="1">
    <source>
        <dbReference type="ARBA" id="ARBA00005384"/>
    </source>
</evidence>
<dbReference type="Gene3D" id="1.10.10.10">
    <property type="entry name" value="Winged helix-like DNA-binding domain superfamily/Winged helix DNA-binding domain"/>
    <property type="match status" value="1"/>
</dbReference>
<dbReference type="InterPro" id="IPR051446">
    <property type="entry name" value="HTH_trans_reg/aminotransferase"/>
</dbReference>
<dbReference type="CDD" id="cd07377">
    <property type="entry name" value="WHTH_GntR"/>
    <property type="match status" value="1"/>
</dbReference>
<evidence type="ECO:0000256" key="2">
    <source>
        <dbReference type="ARBA" id="ARBA00022898"/>
    </source>
</evidence>
<proteinExistence type="inferred from homology"/>
<dbReference type="EMBL" id="JWYV01000011">
    <property type="protein sequence ID" value="KKC99335.1"/>
    <property type="molecule type" value="Genomic_DNA"/>
</dbReference>
<dbReference type="Gene3D" id="3.40.640.10">
    <property type="entry name" value="Type I PLP-dependent aspartate aminotransferase-like (Major domain)"/>
    <property type="match status" value="1"/>
</dbReference>
<dbReference type="PATRIC" id="fig|265726.11.peg.864"/>
<dbReference type="OrthoDB" id="9804020at2"/>
<keyword evidence="5" id="KW-0804">Transcription</keyword>
<keyword evidence="2" id="KW-0663">Pyridoxal phosphate</keyword>
<dbReference type="Pfam" id="PF00155">
    <property type="entry name" value="Aminotran_1_2"/>
    <property type="match status" value="1"/>
</dbReference>
<dbReference type="InterPro" id="IPR036390">
    <property type="entry name" value="WH_DNA-bd_sf"/>
</dbReference>
<dbReference type="AlphaFoldDB" id="A0A0F5VAY9"/>
<reference evidence="7 8" key="1">
    <citation type="submission" date="2014-12" db="EMBL/GenBank/DDBJ databases">
        <title>Mercury Reductase activity and rhizosphere competence traits in the genome of root associated Photobacterium halotolerans MELD1.</title>
        <authorList>
            <person name="Mathew D.C."/>
            <person name="Huang C.-C."/>
        </authorList>
    </citation>
    <scope>NUCLEOTIDE SEQUENCE [LARGE SCALE GENOMIC DNA]</scope>
    <source>
        <strain evidence="7 8">MELD1</strain>
    </source>
</reference>
<comment type="caution">
    <text evidence="7">The sequence shown here is derived from an EMBL/GenBank/DDBJ whole genome shotgun (WGS) entry which is preliminary data.</text>
</comment>
<dbReference type="RefSeq" id="WP_046221111.1">
    <property type="nucleotide sequence ID" value="NZ_JWYV01000011.1"/>
</dbReference>
<dbReference type="PANTHER" id="PTHR46577:SF2">
    <property type="entry name" value="TRANSCRIPTIONAL REGULATORY PROTEIN"/>
    <property type="match status" value="1"/>
</dbReference>
<organism evidence="7 8">
    <name type="scientific">Photobacterium halotolerans</name>
    <dbReference type="NCBI Taxonomy" id="265726"/>
    <lineage>
        <taxon>Bacteria</taxon>
        <taxon>Pseudomonadati</taxon>
        <taxon>Pseudomonadota</taxon>
        <taxon>Gammaproteobacteria</taxon>
        <taxon>Vibrionales</taxon>
        <taxon>Vibrionaceae</taxon>
        <taxon>Photobacterium</taxon>
    </lineage>
</organism>
<dbReference type="InterPro" id="IPR036388">
    <property type="entry name" value="WH-like_DNA-bd_sf"/>
</dbReference>
<dbReference type="GO" id="GO:0030170">
    <property type="term" value="F:pyridoxal phosphate binding"/>
    <property type="evidence" value="ECO:0007669"/>
    <property type="project" value="InterPro"/>
</dbReference>
<dbReference type="SMART" id="SM00345">
    <property type="entry name" value="HTH_GNTR"/>
    <property type="match status" value="1"/>
</dbReference>
<dbReference type="Pfam" id="PF00392">
    <property type="entry name" value="GntR"/>
    <property type="match status" value="1"/>
</dbReference>
<dbReference type="Proteomes" id="UP000033633">
    <property type="component" value="Unassembled WGS sequence"/>
</dbReference>
<dbReference type="Gene3D" id="3.90.1150.10">
    <property type="entry name" value="Aspartate Aminotransferase, domain 1"/>
    <property type="match status" value="1"/>
</dbReference>
<accession>A0A0F5VAY9</accession>
<dbReference type="InterPro" id="IPR015422">
    <property type="entry name" value="PyrdxlP-dep_Trfase_small"/>
</dbReference>
<name>A0A0F5VAY9_9GAMM</name>
<dbReference type="PANTHER" id="PTHR46577">
    <property type="entry name" value="HTH-TYPE TRANSCRIPTIONAL REGULATORY PROTEIN GABR"/>
    <property type="match status" value="1"/>
</dbReference>
<keyword evidence="8" id="KW-1185">Reference proteome</keyword>